<organism evidence="1">
    <name type="scientific">Mesorhizobium sp. WSM2240</name>
    <dbReference type="NCBI Taxonomy" id="3228851"/>
    <lineage>
        <taxon>Bacteria</taxon>
        <taxon>Pseudomonadati</taxon>
        <taxon>Pseudomonadota</taxon>
        <taxon>Alphaproteobacteria</taxon>
        <taxon>Hyphomicrobiales</taxon>
        <taxon>Phyllobacteriaceae</taxon>
        <taxon>Mesorhizobium</taxon>
    </lineage>
</organism>
<gene>
    <name evidence="1" type="ORF">ABVK50_15355</name>
</gene>
<sequence length="149" mass="16673">MTYMNVWTSIAAYINQQRSMIVANGITPAESIEMIDWEAHANIEELPAVHLVGPASLALEQQSQEMYHASFVVGLGSYNDQGLFIHREMIDFLFKSLSTGTRISVFDSKTEEAYSWMKIIDGVTVAPLSRTSQRAMQFIQIEALVDPLA</sequence>
<dbReference type="AlphaFoldDB" id="A0AAU8CIN9"/>
<dbReference type="RefSeq" id="WP_353645766.1">
    <property type="nucleotide sequence ID" value="NZ_CP159253.1"/>
</dbReference>
<dbReference type="EMBL" id="CP159253">
    <property type="protein sequence ID" value="XCG46696.1"/>
    <property type="molecule type" value="Genomic_DNA"/>
</dbReference>
<proteinExistence type="predicted"/>
<accession>A0AAU8CIN9</accession>
<reference evidence="1" key="1">
    <citation type="submission" date="2024-06" db="EMBL/GenBank/DDBJ databases">
        <title>Mesorhizobium karijinii sp. nov., a symbiont of the iconic Swainsona formosa from arid Australia.</title>
        <authorList>
            <person name="Hill Y.J."/>
            <person name="Watkin E.L.J."/>
            <person name="O'Hara G.W."/>
            <person name="Terpolilli J."/>
            <person name="Tye M.L."/>
            <person name="Kohlmeier M.G."/>
        </authorList>
    </citation>
    <scope>NUCLEOTIDE SEQUENCE</scope>
    <source>
        <strain evidence="1">WSM2240</strain>
    </source>
</reference>
<evidence type="ECO:0000313" key="1">
    <source>
        <dbReference type="EMBL" id="XCG46696.1"/>
    </source>
</evidence>
<name>A0AAU8CIN9_9HYPH</name>
<protein>
    <submittedName>
        <fullName evidence="1">Uncharacterized protein</fullName>
    </submittedName>
</protein>